<dbReference type="Pfam" id="PF01844">
    <property type="entry name" value="HNH"/>
    <property type="match status" value="1"/>
</dbReference>
<name>A0ABS4HLT0_9STAP</name>
<dbReference type="SMART" id="SM00507">
    <property type="entry name" value="HNHc"/>
    <property type="match status" value="1"/>
</dbReference>
<accession>A0ABS4HLT0</accession>
<evidence type="ECO:0000259" key="1">
    <source>
        <dbReference type="SMART" id="SM00507"/>
    </source>
</evidence>
<dbReference type="InterPro" id="IPR003615">
    <property type="entry name" value="HNH_nuc"/>
</dbReference>
<dbReference type="Proteomes" id="UP001519348">
    <property type="component" value="Unassembled WGS sequence"/>
</dbReference>
<dbReference type="InterPro" id="IPR002711">
    <property type="entry name" value="HNH"/>
</dbReference>
<gene>
    <name evidence="2" type="ORF">J2Z27_000908</name>
</gene>
<keyword evidence="2" id="KW-0378">Hydrolase</keyword>
<feature type="domain" description="HNH nuclease" evidence="1">
    <location>
        <begin position="96"/>
        <end position="149"/>
    </location>
</feature>
<dbReference type="GO" id="GO:0004519">
    <property type="term" value="F:endonuclease activity"/>
    <property type="evidence" value="ECO:0007669"/>
    <property type="project" value="UniProtKB-KW"/>
</dbReference>
<organism evidence="2 3">
    <name type="scientific">Jeotgalicoccus aerolatus</name>
    <dbReference type="NCBI Taxonomy" id="709510"/>
    <lineage>
        <taxon>Bacteria</taxon>
        <taxon>Bacillati</taxon>
        <taxon>Bacillota</taxon>
        <taxon>Bacilli</taxon>
        <taxon>Bacillales</taxon>
        <taxon>Staphylococcaceae</taxon>
        <taxon>Jeotgalicoccus</taxon>
    </lineage>
</organism>
<protein>
    <submittedName>
        <fullName evidence="2">5-methylcytosine-specific restriction endonuclease McrA</fullName>
    </submittedName>
</protein>
<dbReference type="EMBL" id="JAGGKN010000002">
    <property type="protein sequence ID" value="MBP1951873.1"/>
    <property type="molecule type" value="Genomic_DNA"/>
</dbReference>
<dbReference type="Gene3D" id="1.10.30.50">
    <property type="match status" value="1"/>
</dbReference>
<sequence>MSNTRLNIPEINFDEMFKSCTENVKTTEERNRIRLEGYLDILQRNNKTYVSNMQETKRFSECFPYKKDSMEYSTFKKDMNWLYEKKFSNKLHNERKYYDLINKNVKNKRCPYCLHSDIDEIDHYLPKSKYPSLALTTENLVPACHKCNNKKLEKIRLFPHPYFDNVDMYTFIQCKINFTNTTCDLILDYEIDESAVPSTLYIKIKNFVDITERLHDYSVHAASEFNIKKRSLIRNLKSGKESLIDEIQDALIGHELELGKNCWQAAFYRSLLKNIDKLIKYLEVIQMEENILK</sequence>
<reference evidence="2 3" key="1">
    <citation type="submission" date="2021-03" db="EMBL/GenBank/DDBJ databases">
        <title>Genomic Encyclopedia of Type Strains, Phase IV (KMG-IV): sequencing the most valuable type-strain genomes for metagenomic binning, comparative biology and taxonomic classification.</title>
        <authorList>
            <person name="Goeker M."/>
        </authorList>
    </citation>
    <scope>NUCLEOTIDE SEQUENCE [LARGE SCALE GENOMIC DNA]</scope>
    <source>
        <strain evidence="2 3">DSM 22420</strain>
    </source>
</reference>
<evidence type="ECO:0000313" key="3">
    <source>
        <dbReference type="Proteomes" id="UP001519348"/>
    </source>
</evidence>
<keyword evidence="3" id="KW-1185">Reference proteome</keyword>
<evidence type="ECO:0000313" key="2">
    <source>
        <dbReference type="EMBL" id="MBP1951873.1"/>
    </source>
</evidence>
<dbReference type="CDD" id="cd00085">
    <property type="entry name" value="HNHc"/>
    <property type="match status" value="1"/>
</dbReference>
<comment type="caution">
    <text evidence="2">The sequence shown here is derived from an EMBL/GenBank/DDBJ whole genome shotgun (WGS) entry which is preliminary data.</text>
</comment>
<keyword evidence="2" id="KW-0540">Nuclease</keyword>
<proteinExistence type="predicted"/>
<dbReference type="RefSeq" id="WP_186090008.1">
    <property type="nucleotide sequence ID" value="NZ_BMCN01000001.1"/>
</dbReference>
<keyword evidence="2" id="KW-0255">Endonuclease</keyword>